<evidence type="ECO:0000256" key="1">
    <source>
        <dbReference type="SAM" id="Phobius"/>
    </source>
</evidence>
<evidence type="ECO:0000313" key="3">
    <source>
        <dbReference type="Proteomes" id="UP000445582"/>
    </source>
</evidence>
<keyword evidence="1" id="KW-0472">Membrane</keyword>
<organism evidence="2 3">
    <name type="scientific">Qipengyuania oceanensis</name>
    <dbReference type="NCBI Taxonomy" id="1463597"/>
    <lineage>
        <taxon>Bacteria</taxon>
        <taxon>Pseudomonadati</taxon>
        <taxon>Pseudomonadota</taxon>
        <taxon>Alphaproteobacteria</taxon>
        <taxon>Sphingomonadales</taxon>
        <taxon>Erythrobacteraceae</taxon>
        <taxon>Qipengyuania</taxon>
    </lineage>
</organism>
<keyword evidence="1" id="KW-0812">Transmembrane</keyword>
<evidence type="ECO:0008006" key="4">
    <source>
        <dbReference type="Google" id="ProtNLM"/>
    </source>
</evidence>
<keyword evidence="1" id="KW-1133">Transmembrane helix</keyword>
<dbReference type="Proteomes" id="UP000445582">
    <property type="component" value="Unassembled WGS sequence"/>
</dbReference>
<dbReference type="EMBL" id="WTYN01000002">
    <property type="protein sequence ID" value="MXO63682.1"/>
    <property type="molecule type" value="Genomic_DNA"/>
</dbReference>
<sequence length="84" mass="9956">MSLGTALLILLAAAMLVALALLAWMVRTVMREAHSIEDDDAELSERRRSFFGWLNPVAWWRRDETVHLFYQRDAKGRYRKIRRH</sequence>
<evidence type="ECO:0000313" key="2">
    <source>
        <dbReference type="EMBL" id="MXO63682.1"/>
    </source>
</evidence>
<protein>
    <recommendedName>
        <fullName evidence="4">DUF2550 family protein</fullName>
    </recommendedName>
</protein>
<proteinExistence type="predicted"/>
<dbReference type="RefSeq" id="WP_160676311.1">
    <property type="nucleotide sequence ID" value="NZ_WTYN01000002.1"/>
</dbReference>
<name>A0A844YIH3_9SPHN</name>
<accession>A0A844YIH3</accession>
<keyword evidence="3" id="KW-1185">Reference proteome</keyword>
<gene>
    <name evidence="2" type="ORF">GRI48_11730</name>
</gene>
<reference evidence="2 3" key="1">
    <citation type="submission" date="2019-12" db="EMBL/GenBank/DDBJ databases">
        <title>Genomic-based taxomic classification of the family Erythrobacteraceae.</title>
        <authorList>
            <person name="Xu L."/>
        </authorList>
    </citation>
    <scope>NUCLEOTIDE SEQUENCE [LARGE SCALE GENOMIC DNA]</scope>
    <source>
        <strain evidence="2 3">MCCC 1A09965</strain>
    </source>
</reference>
<dbReference type="AlphaFoldDB" id="A0A844YIH3"/>
<feature type="transmembrane region" description="Helical" evidence="1">
    <location>
        <begin position="6"/>
        <end position="26"/>
    </location>
</feature>
<comment type="caution">
    <text evidence="2">The sequence shown here is derived from an EMBL/GenBank/DDBJ whole genome shotgun (WGS) entry which is preliminary data.</text>
</comment>